<feature type="transmembrane region" description="Helical" evidence="10">
    <location>
        <begin position="81"/>
        <end position="101"/>
    </location>
</feature>
<dbReference type="PANTHER" id="PTHR31525:SF1">
    <property type="entry name" value="HEME TRANSPORTER HRG1"/>
    <property type="match status" value="1"/>
</dbReference>
<evidence type="ECO:0000256" key="2">
    <source>
        <dbReference type="ARBA" id="ARBA00004337"/>
    </source>
</evidence>
<comment type="similarity">
    <text evidence="3">Belongs to the HRG family.</text>
</comment>
<evidence type="ECO:0000256" key="4">
    <source>
        <dbReference type="ARBA" id="ARBA00022448"/>
    </source>
</evidence>
<evidence type="ECO:0000256" key="10">
    <source>
        <dbReference type="SAM" id="Phobius"/>
    </source>
</evidence>
<name>A0A1I7RUH4_BURXY</name>
<sequence>MILNTKLVQSGDLCKFFLSCLAGKEDQLLTFTEPYLQYPEKTLFSDTILCVLALCGMIASLVIAGVKGQTIDHEGLQGENLWITAVWFWMTFKWTMMSAIYTRKYARNTDGYTVEQDF</sequence>
<evidence type="ECO:0000313" key="12">
    <source>
        <dbReference type="WBParaSite" id="BXY_0438400.1"/>
    </source>
</evidence>
<keyword evidence="9" id="KW-0458">Lysosome</keyword>
<dbReference type="PANTHER" id="PTHR31525">
    <property type="entry name" value="HEME TRANSPORTER HRG1"/>
    <property type="match status" value="1"/>
</dbReference>
<dbReference type="GO" id="GO:0005765">
    <property type="term" value="C:lysosomal membrane"/>
    <property type="evidence" value="ECO:0007669"/>
    <property type="project" value="UniProtKB-SubCell"/>
</dbReference>
<dbReference type="GO" id="GO:0015232">
    <property type="term" value="F:heme transmembrane transporter activity"/>
    <property type="evidence" value="ECO:0007669"/>
    <property type="project" value="InterPro"/>
</dbReference>
<proteinExistence type="inferred from homology"/>
<comment type="subcellular location">
    <subcellularLocation>
        <location evidence="2">Endosome membrane</location>
        <topology evidence="2">Multi-pass membrane protein</topology>
    </subcellularLocation>
    <subcellularLocation>
        <location evidence="1">Lysosome membrane</location>
        <topology evidence="1">Multi-pass membrane protein</topology>
    </subcellularLocation>
</comment>
<keyword evidence="6" id="KW-0967">Endosome</keyword>
<dbReference type="GO" id="GO:0005886">
    <property type="term" value="C:plasma membrane"/>
    <property type="evidence" value="ECO:0007669"/>
    <property type="project" value="TreeGrafter"/>
</dbReference>
<evidence type="ECO:0000256" key="8">
    <source>
        <dbReference type="ARBA" id="ARBA00023136"/>
    </source>
</evidence>
<dbReference type="Pfam" id="PF16954">
    <property type="entry name" value="HRG"/>
    <property type="match status" value="1"/>
</dbReference>
<evidence type="ECO:0000256" key="5">
    <source>
        <dbReference type="ARBA" id="ARBA00022692"/>
    </source>
</evidence>
<keyword evidence="7 10" id="KW-1133">Transmembrane helix</keyword>
<evidence type="ECO:0000256" key="6">
    <source>
        <dbReference type="ARBA" id="ARBA00022753"/>
    </source>
</evidence>
<keyword evidence="4" id="KW-0813">Transport</keyword>
<dbReference type="GO" id="GO:0020037">
    <property type="term" value="F:heme binding"/>
    <property type="evidence" value="ECO:0007669"/>
    <property type="project" value="TreeGrafter"/>
</dbReference>
<evidence type="ECO:0000256" key="1">
    <source>
        <dbReference type="ARBA" id="ARBA00004155"/>
    </source>
</evidence>
<keyword evidence="8 10" id="KW-0472">Membrane</keyword>
<accession>A0A1I7RUH4</accession>
<feature type="transmembrane region" description="Helical" evidence="10">
    <location>
        <begin position="43"/>
        <end position="66"/>
    </location>
</feature>
<dbReference type="Proteomes" id="UP000095284">
    <property type="component" value="Unplaced"/>
</dbReference>
<dbReference type="GO" id="GO:0010008">
    <property type="term" value="C:endosome membrane"/>
    <property type="evidence" value="ECO:0007669"/>
    <property type="project" value="UniProtKB-SubCell"/>
</dbReference>
<keyword evidence="5 10" id="KW-0812">Transmembrane</keyword>
<protein>
    <submittedName>
        <fullName evidence="12">Ammonium_transp domain-containing protein</fullName>
    </submittedName>
</protein>
<dbReference type="eggNOG" id="ENOG502SEBR">
    <property type="taxonomic scope" value="Eukaryota"/>
</dbReference>
<reference evidence="12" key="1">
    <citation type="submission" date="2016-11" db="UniProtKB">
        <authorList>
            <consortium name="WormBaseParasite"/>
        </authorList>
    </citation>
    <scope>IDENTIFICATION</scope>
</reference>
<evidence type="ECO:0000313" key="11">
    <source>
        <dbReference type="Proteomes" id="UP000095284"/>
    </source>
</evidence>
<dbReference type="InterPro" id="IPR026218">
    <property type="entry name" value="HRG"/>
</dbReference>
<evidence type="ECO:0000256" key="3">
    <source>
        <dbReference type="ARBA" id="ARBA00006203"/>
    </source>
</evidence>
<organism evidence="11 12">
    <name type="scientific">Bursaphelenchus xylophilus</name>
    <name type="common">Pinewood nematode worm</name>
    <name type="synonym">Aphelenchoides xylophilus</name>
    <dbReference type="NCBI Taxonomy" id="6326"/>
    <lineage>
        <taxon>Eukaryota</taxon>
        <taxon>Metazoa</taxon>
        <taxon>Ecdysozoa</taxon>
        <taxon>Nematoda</taxon>
        <taxon>Chromadorea</taxon>
        <taxon>Rhabditida</taxon>
        <taxon>Tylenchina</taxon>
        <taxon>Tylenchomorpha</taxon>
        <taxon>Aphelenchoidea</taxon>
        <taxon>Aphelenchoididae</taxon>
        <taxon>Bursaphelenchus</taxon>
    </lineage>
</organism>
<dbReference type="WBParaSite" id="BXY_0438400.1">
    <property type="protein sequence ID" value="BXY_0438400.1"/>
    <property type="gene ID" value="BXY_0438400"/>
</dbReference>
<evidence type="ECO:0000256" key="9">
    <source>
        <dbReference type="ARBA" id="ARBA00023228"/>
    </source>
</evidence>
<evidence type="ECO:0000256" key="7">
    <source>
        <dbReference type="ARBA" id="ARBA00022989"/>
    </source>
</evidence>
<dbReference type="AlphaFoldDB" id="A0A1I7RUH4"/>